<dbReference type="Pfam" id="PF13879">
    <property type="entry name" value="Hmw_CFAP97"/>
    <property type="match status" value="1"/>
</dbReference>
<evidence type="ECO:0000256" key="2">
    <source>
        <dbReference type="SAM" id="MobiDB-lite"/>
    </source>
</evidence>
<name>A0AAN7NW80_MYCAM</name>
<organism evidence="3 4">
    <name type="scientific">Mycteria americana</name>
    <name type="common">Wood stork</name>
    <dbReference type="NCBI Taxonomy" id="33587"/>
    <lineage>
        <taxon>Eukaryota</taxon>
        <taxon>Metazoa</taxon>
        <taxon>Chordata</taxon>
        <taxon>Craniata</taxon>
        <taxon>Vertebrata</taxon>
        <taxon>Euteleostomi</taxon>
        <taxon>Archelosauria</taxon>
        <taxon>Archosauria</taxon>
        <taxon>Dinosauria</taxon>
        <taxon>Saurischia</taxon>
        <taxon>Theropoda</taxon>
        <taxon>Coelurosauria</taxon>
        <taxon>Aves</taxon>
        <taxon>Neognathae</taxon>
        <taxon>Neoaves</taxon>
        <taxon>Aequornithes</taxon>
        <taxon>Ciconiiformes</taxon>
        <taxon>Ciconiidae</taxon>
        <taxon>Mycteria</taxon>
    </lineage>
</organism>
<dbReference type="Proteomes" id="UP001333110">
    <property type="component" value="Unassembled WGS sequence"/>
</dbReference>
<protein>
    <submittedName>
        <fullName evidence="3">Uncharacterized protein</fullName>
    </submittedName>
</protein>
<sequence length="287" mass="33635">MLKSSFPQSHKKRAPAMPPGTTGLIKKMHERKAKSFRSLLDPASGCSAPQGRKHRINGVRSSPALEEAKLSWNEQKHFFHFWRCHDNPHVTGYKHTTSLQGFALGKAQTAQIQRCFILCKMHRAYQPILPCGNKYLQLEWDKAKYEEHKKRIQAAKPLVDTNAPATYGHLHLKDNHLLLEMSCIIRTKGQIDNKNDYKAKSLNGEKRKQELWRVNQENRATLDRITKSQPQYQVQRWHEDWQQAAKYMANVARYPRGRCKSQSRKEEQFKKKTSKQDRKREKHLKEE</sequence>
<dbReference type="EMBL" id="JAUNZN010000001">
    <property type="protein sequence ID" value="KAK4832016.1"/>
    <property type="molecule type" value="Genomic_DNA"/>
</dbReference>
<gene>
    <name evidence="3" type="ORF">QYF61_020454</name>
</gene>
<evidence type="ECO:0000313" key="3">
    <source>
        <dbReference type="EMBL" id="KAK4832016.1"/>
    </source>
</evidence>
<feature type="non-terminal residue" evidence="3">
    <location>
        <position position="287"/>
    </location>
</feature>
<dbReference type="PANTHER" id="PTHR33768">
    <property type="entry name" value="MIP11318P"/>
    <property type="match status" value="1"/>
</dbReference>
<evidence type="ECO:0000256" key="1">
    <source>
        <dbReference type="ARBA" id="ARBA00008315"/>
    </source>
</evidence>
<dbReference type="InterPro" id="IPR038792">
    <property type="entry name" value="CFAP97D1/2"/>
</dbReference>
<reference evidence="3 4" key="1">
    <citation type="journal article" date="2023" name="J. Hered.">
        <title>Chromosome-level genome of the wood stork (Mycteria americana) provides insight into avian chromosome evolution.</title>
        <authorList>
            <person name="Flamio R. Jr."/>
            <person name="Ramstad K.M."/>
        </authorList>
    </citation>
    <scope>NUCLEOTIDE SEQUENCE [LARGE SCALE GENOMIC DNA]</scope>
    <source>
        <strain evidence="3">JAX WOST 10</strain>
    </source>
</reference>
<comment type="caution">
    <text evidence="3">The sequence shown here is derived from an EMBL/GenBank/DDBJ whole genome shotgun (WGS) entry which is preliminary data.</text>
</comment>
<comment type="similarity">
    <text evidence="1">Belongs to the CFAP97 family.</text>
</comment>
<dbReference type="PANTHER" id="PTHR33768:SF7">
    <property type="entry name" value="CFAP97 DOMAIN CONTAINING 2"/>
    <property type="match status" value="1"/>
</dbReference>
<evidence type="ECO:0000313" key="4">
    <source>
        <dbReference type="Proteomes" id="UP001333110"/>
    </source>
</evidence>
<dbReference type="InterPro" id="IPR029488">
    <property type="entry name" value="Hmw/CFAP97"/>
</dbReference>
<keyword evidence="4" id="KW-1185">Reference proteome</keyword>
<feature type="region of interest" description="Disordered" evidence="2">
    <location>
        <begin position="1"/>
        <end position="23"/>
    </location>
</feature>
<feature type="compositionally biased region" description="Basic and acidic residues" evidence="2">
    <location>
        <begin position="263"/>
        <end position="287"/>
    </location>
</feature>
<feature type="region of interest" description="Disordered" evidence="2">
    <location>
        <begin position="256"/>
        <end position="287"/>
    </location>
</feature>
<dbReference type="AlphaFoldDB" id="A0AAN7NW80"/>
<accession>A0AAN7NW80</accession>
<proteinExistence type="inferred from homology"/>